<organism evidence="1 2">
    <name type="scientific">Cryptotermes secundus</name>
    <dbReference type="NCBI Taxonomy" id="105785"/>
    <lineage>
        <taxon>Eukaryota</taxon>
        <taxon>Metazoa</taxon>
        <taxon>Ecdysozoa</taxon>
        <taxon>Arthropoda</taxon>
        <taxon>Hexapoda</taxon>
        <taxon>Insecta</taxon>
        <taxon>Pterygota</taxon>
        <taxon>Neoptera</taxon>
        <taxon>Polyneoptera</taxon>
        <taxon>Dictyoptera</taxon>
        <taxon>Blattodea</taxon>
        <taxon>Blattoidea</taxon>
        <taxon>Termitoidae</taxon>
        <taxon>Kalotermitidae</taxon>
        <taxon>Cryptotermitinae</taxon>
        <taxon>Cryptotermes</taxon>
    </lineage>
</organism>
<reference evidence="1 2" key="1">
    <citation type="submission" date="2017-12" db="EMBL/GenBank/DDBJ databases">
        <title>Hemimetabolous genomes reveal molecular basis of termite eusociality.</title>
        <authorList>
            <person name="Harrison M.C."/>
            <person name="Jongepier E."/>
            <person name="Robertson H.M."/>
            <person name="Arning N."/>
            <person name="Bitard-Feildel T."/>
            <person name="Chao H."/>
            <person name="Childers C.P."/>
            <person name="Dinh H."/>
            <person name="Doddapaneni H."/>
            <person name="Dugan S."/>
            <person name="Gowin J."/>
            <person name="Greiner C."/>
            <person name="Han Y."/>
            <person name="Hu H."/>
            <person name="Hughes D.S.T."/>
            <person name="Huylmans A.-K."/>
            <person name="Kemena C."/>
            <person name="Kremer L.P.M."/>
            <person name="Lee S.L."/>
            <person name="Lopez-Ezquerra A."/>
            <person name="Mallet L."/>
            <person name="Monroy-Kuhn J.M."/>
            <person name="Moser A."/>
            <person name="Murali S.C."/>
            <person name="Muzny D.M."/>
            <person name="Otani S."/>
            <person name="Piulachs M.-D."/>
            <person name="Poelchau M."/>
            <person name="Qu J."/>
            <person name="Schaub F."/>
            <person name="Wada-Katsumata A."/>
            <person name="Worley K.C."/>
            <person name="Xie Q."/>
            <person name="Ylla G."/>
            <person name="Poulsen M."/>
            <person name="Gibbs R.A."/>
            <person name="Schal C."/>
            <person name="Richards S."/>
            <person name="Belles X."/>
            <person name="Korb J."/>
            <person name="Bornberg-Bauer E."/>
        </authorList>
    </citation>
    <scope>NUCLEOTIDE SEQUENCE [LARGE SCALE GENOMIC DNA]</scope>
    <source>
        <tissue evidence="1">Whole body</tissue>
    </source>
</reference>
<comment type="caution">
    <text evidence="1">The sequence shown here is derived from an EMBL/GenBank/DDBJ whole genome shotgun (WGS) entry which is preliminary data.</text>
</comment>
<gene>
    <name evidence="1" type="ORF">B7P43_G08817</name>
</gene>
<proteinExistence type="predicted"/>
<dbReference type="Proteomes" id="UP000235965">
    <property type="component" value="Unassembled WGS sequence"/>
</dbReference>
<keyword evidence="2" id="KW-1185">Reference proteome</keyword>
<sequence length="146" mass="17269">MKMNPDKSKAESTRARVKARLTYYFGDQLIPEVNTFEYLRIIIRSDPRWADHVNYAVQRRAAKFADPTDESVWETLTQRRLIARLCALYKAYTRRPAWRAIGNSLLKPCYLSRGDRSWKVRSRKHRTDVGKYSFVNRTIKDWKAAP</sequence>
<dbReference type="EMBL" id="NEVH01002992">
    <property type="protein sequence ID" value="PNF40969.1"/>
    <property type="molecule type" value="Genomic_DNA"/>
</dbReference>
<protein>
    <submittedName>
        <fullName evidence="1">Uncharacterized protein</fullName>
    </submittedName>
</protein>
<accession>A0A2J7RJF9</accession>
<dbReference type="AlphaFoldDB" id="A0A2J7RJF9"/>
<evidence type="ECO:0000313" key="1">
    <source>
        <dbReference type="EMBL" id="PNF40969.1"/>
    </source>
</evidence>
<evidence type="ECO:0000313" key="2">
    <source>
        <dbReference type="Proteomes" id="UP000235965"/>
    </source>
</evidence>
<dbReference type="InParanoid" id="A0A2J7RJF9"/>
<name>A0A2J7RJF9_9NEOP</name>